<evidence type="ECO:0000313" key="2">
    <source>
        <dbReference type="Proteomes" id="UP000026962"/>
    </source>
</evidence>
<organism evidence="1">
    <name type="scientific">Oryza punctata</name>
    <name type="common">Red rice</name>
    <dbReference type="NCBI Taxonomy" id="4537"/>
    <lineage>
        <taxon>Eukaryota</taxon>
        <taxon>Viridiplantae</taxon>
        <taxon>Streptophyta</taxon>
        <taxon>Embryophyta</taxon>
        <taxon>Tracheophyta</taxon>
        <taxon>Spermatophyta</taxon>
        <taxon>Magnoliopsida</taxon>
        <taxon>Liliopsida</taxon>
        <taxon>Poales</taxon>
        <taxon>Poaceae</taxon>
        <taxon>BOP clade</taxon>
        <taxon>Oryzoideae</taxon>
        <taxon>Oryzeae</taxon>
        <taxon>Oryzinae</taxon>
        <taxon>Oryza</taxon>
    </lineage>
</organism>
<dbReference type="eggNOG" id="ENOG502SGJN">
    <property type="taxonomic scope" value="Eukaryota"/>
</dbReference>
<proteinExistence type="predicted"/>
<dbReference type="PANTHER" id="PTHR36811">
    <property type="entry name" value="OS08G0444440 PROTEIN"/>
    <property type="match status" value="1"/>
</dbReference>
<dbReference type="Gramene" id="OPUNC08G14390.1">
    <property type="protein sequence ID" value="OPUNC08G14390.1"/>
    <property type="gene ID" value="OPUNC08G14390"/>
</dbReference>
<reference evidence="1" key="1">
    <citation type="submission" date="2015-04" db="UniProtKB">
        <authorList>
            <consortium name="EnsemblPlants"/>
        </authorList>
    </citation>
    <scope>IDENTIFICATION</scope>
</reference>
<accession>A0A0E0LVD8</accession>
<dbReference type="PANTHER" id="PTHR36811:SF2">
    <property type="entry name" value="OS08G0444440 PROTEIN"/>
    <property type="match status" value="1"/>
</dbReference>
<protein>
    <submittedName>
        <fullName evidence="1">Uncharacterized protein</fullName>
    </submittedName>
</protein>
<dbReference type="Proteomes" id="UP000026962">
    <property type="component" value="Chromosome 8"/>
</dbReference>
<sequence length="314" mass="34219">MVPWSTTVGPKAQLTVGFHVSCTWTVARHVSPSKFWKPPERATLIPSSLPPRLLFGSSKFQIFRDSSLVVASTQIRNPRGKTYNSKYHAKFESAARSTSMEKKELLGVRKSPPLTKRRRKVTAGGGGGGGGGSIAKAIAAYLASDSFMYAPLVSNSPTTTPTPRLAVAVPSSPPAGADSSGSFGAKVQRLLARPGALAFIIEESEHQRRRRGWRPGGQGPAEATGWSNCLRRGNSLVMVVRFRFLLVKRLCCDQEMLMINRVQANAEHMLLQPEPCLRWIVQIVEPHKQQAQLLTHGWAPGAAKKAIPLFVSFA</sequence>
<dbReference type="EnsemblPlants" id="OPUNC08G14390.1">
    <property type="protein sequence ID" value="OPUNC08G14390.1"/>
    <property type="gene ID" value="OPUNC08G14390"/>
</dbReference>
<dbReference type="OMA" id="QEMLMIN"/>
<keyword evidence="2" id="KW-1185">Reference proteome</keyword>
<evidence type="ECO:0000313" key="1">
    <source>
        <dbReference type="EnsemblPlants" id="OPUNC08G14390.1"/>
    </source>
</evidence>
<reference evidence="1" key="2">
    <citation type="submission" date="2018-05" db="EMBL/GenBank/DDBJ databases">
        <title>OpunRS2 (Oryza punctata Reference Sequence Version 2).</title>
        <authorList>
            <person name="Zhang J."/>
            <person name="Kudrna D."/>
            <person name="Lee S."/>
            <person name="Talag J."/>
            <person name="Welchert J."/>
            <person name="Wing R.A."/>
        </authorList>
    </citation>
    <scope>NUCLEOTIDE SEQUENCE [LARGE SCALE GENOMIC DNA]</scope>
</reference>
<name>A0A0E0LVD8_ORYPU</name>
<dbReference type="HOGENOM" id="CLU_060201_0_0_1"/>
<dbReference type="AlphaFoldDB" id="A0A0E0LVD8"/>